<feature type="transmembrane region" description="Helical" evidence="7">
    <location>
        <begin position="383"/>
        <end position="402"/>
    </location>
</feature>
<dbReference type="InterPro" id="IPR024989">
    <property type="entry name" value="MFS_assoc_dom"/>
</dbReference>
<proteinExistence type="inferred from homology"/>
<name>A0A835W978_CHLIN</name>
<protein>
    <recommendedName>
        <fullName evidence="8">Major facilitator superfamily (MFS) profile domain-containing protein</fullName>
    </recommendedName>
</protein>
<reference evidence="9" key="1">
    <citation type="journal article" date="2020" name="bioRxiv">
        <title>Comparative genomics of Chlamydomonas.</title>
        <authorList>
            <person name="Craig R.J."/>
            <person name="Hasan A.R."/>
            <person name="Ness R.W."/>
            <person name="Keightley P.D."/>
        </authorList>
    </citation>
    <scope>NUCLEOTIDE SEQUENCE</scope>
    <source>
        <strain evidence="9">SAG 7.73</strain>
    </source>
</reference>
<dbReference type="PROSITE" id="PS50850">
    <property type="entry name" value="MFS"/>
    <property type="match status" value="1"/>
</dbReference>
<keyword evidence="3 7" id="KW-0812">Transmembrane</keyword>
<feature type="transmembrane region" description="Helical" evidence="7">
    <location>
        <begin position="73"/>
        <end position="94"/>
    </location>
</feature>
<evidence type="ECO:0000256" key="7">
    <source>
        <dbReference type="SAM" id="Phobius"/>
    </source>
</evidence>
<dbReference type="PANTHER" id="PTHR16172:SF41">
    <property type="entry name" value="MAJOR FACILITATOR SUPERFAMILY DOMAIN-CONTAINING PROTEIN 6-LIKE"/>
    <property type="match status" value="1"/>
</dbReference>
<feature type="region of interest" description="Disordered" evidence="6">
    <location>
        <begin position="259"/>
        <end position="298"/>
    </location>
</feature>
<evidence type="ECO:0000256" key="6">
    <source>
        <dbReference type="SAM" id="MobiDB-lite"/>
    </source>
</evidence>
<comment type="caution">
    <text evidence="9">The sequence shown here is derived from an EMBL/GenBank/DDBJ whole genome shotgun (WGS) entry which is preliminary data.</text>
</comment>
<keyword evidence="4 7" id="KW-1133">Transmembrane helix</keyword>
<dbReference type="GO" id="GO:0016020">
    <property type="term" value="C:membrane"/>
    <property type="evidence" value="ECO:0007669"/>
    <property type="project" value="UniProtKB-SubCell"/>
</dbReference>
<dbReference type="EMBL" id="JAEHOC010000004">
    <property type="protein sequence ID" value="KAG2442634.1"/>
    <property type="molecule type" value="Genomic_DNA"/>
</dbReference>
<feature type="domain" description="Major facilitator superfamily (MFS) profile" evidence="8">
    <location>
        <begin position="318"/>
        <end position="521"/>
    </location>
</feature>
<feature type="transmembrane region" description="Helical" evidence="7">
    <location>
        <begin position="472"/>
        <end position="492"/>
    </location>
</feature>
<evidence type="ECO:0000313" key="10">
    <source>
        <dbReference type="Proteomes" id="UP000650467"/>
    </source>
</evidence>
<evidence type="ECO:0000313" key="9">
    <source>
        <dbReference type="EMBL" id="KAG2442634.1"/>
    </source>
</evidence>
<feature type="transmembrane region" description="Helical" evidence="7">
    <location>
        <begin position="408"/>
        <end position="428"/>
    </location>
</feature>
<feature type="transmembrane region" description="Helical" evidence="7">
    <location>
        <begin position="15"/>
        <end position="34"/>
    </location>
</feature>
<comment type="subcellular location">
    <subcellularLocation>
        <location evidence="1">Membrane</location>
        <topology evidence="1">Multi-pass membrane protein</topology>
    </subcellularLocation>
</comment>
<evidence type="ECO:0000256" key="5">
    <source>
        <dbReference type="ARBA" id="ARBA00023136"/>
    </source>
</evidence>
<dbReference type="InterPro" id="IPR036259">
    <property type="entry name" value="MFS_trans_sf"/>
</dbReference>
<keyword evidence="10" id="KW-1185">Reference proteome</keyword>
<dbReference type="Proteomes" id="UP000650467">
    <property type="component" value="Unassembled WGS sequence"/>
</dbReference>
<dbReference type="OrthoDB" id="515887at2759"/>
<evidence type="ECO:0000259" key="8">
    <source>
        <dbReference type="PROSITE" id="PS50850"/>
    </source>
</evidence>
<keyword evidence="5 7" id="KW-0472">Membrane</keyword>
<dbReference type="Pfam" id="PF12832">
    <property type="entry name" value="MFS_1_like"/>
    <property type="match status" value="1"/>
</dbReference>
<dbReference type="GO" id="GO:0022857">
    <property type="term" value="F:transmembrane transporter activity"/>
    <property type="evidence" value="ECO:0007669"/>
    <property type="project" value="InterPro"/>
</dbReference>
<organism evidence="9 10">
    <name type="scientific">Chlamydomonas incerta</name>
    <dbReference type="NCBI Taxonomy" id="51695"/>
    <lineage>
        <taxon>Eukaryota</taxon>
        <taxon>Viridiplantae</taxon>
        <taxon>Chlorophyta</taxon>
        <taxon>core chlorophytes</taxon>
        <taxon>Chlorophyceae</taxon>
        <taxon>CS clade</taxon>
        <taxon>Chlamydomonadales</taxon>
        <taxon>Chlamydomonadaceae</taxon>
        <taxon>Chlamydomonas</taxon>
    </lineage>
</organism>
<evidence type="ECO:0000256" key="2">
    <source>
        <dbReference type="ARBA" id="ARBA00005241"/>
    </source>
</evidence>
<dbReference type="PANTHER" id="PTHR16172">
    <property type="entry name" value="MAJOR FACILITATOR SUPERFAMILY DOMAIN-CONTAINING PROTEIN 6-LIKE"/>
    <property type="match status" value="1"/>
</dbReference>
<dbReference type="InterPro" id="IPR020846">
    <property type="entry name" value="MFS_dom"/>
</dbReference>
<comment type="similarity">
    <text evidence="2">Belongs to the major facilitator superfamily. MFSD6 family.</text>
</comment>
<feature type="transmembrane region" description="Helical" evidence="7">
    <location>
        <begin position="136"/>
        <end position="155"/>
    </location>
</feature>
<dbReference type="Gene3D" id="1.20.1250.20">
    <property type="entry name" value="MFS general substrate transporter like domains"/>
    <property type="match status" value="2"/>
</dbReference>
<feature type="transmembrane region" description="Helical" evidence="7">
    <location>
        <begin position="46"/>
        <end position="67"/>
    </location>
</feature>
<dbReference type="AlphaFoldDB" id="A0A835W978"/>
<feature type="compositionally biased region" description="Gly residues" evidence="6">
    <location>
        <begin position="276"/>
        <end position="290"/>
    </location>
</feature>
<dbReference type="SUPFAM" id="SSF103473">
    <property type="entry name" value="MFS general substrate transporter"/>
    <property type="match status" value="1"/>
</dbReference>
<evidence type="ECO:0000256" key="4">
    <source>
        <dbReference type="ARBA" id="ARBA00022989"/>
    </source>
</evidence>
<evidence type="ECO:0000256" key="1">
    <source>
        <dbReference type="ARBA" id="ARBA00004141"/>
    </source>
</evidence>
<feature type="transmembrane region" description="Helical" evidence="7">
    <location>
        <begin position="101"/>
        <end position="124"/>
    </location>
</feature>
<feature type="transmembrane region" description="Helical" evidence="7">
    <location>
        <begin position="319"/>
        <end position="341"/>
    </location>
</feature>
<accession>A0A835W978</accession>
<dbReference type="InterPro" id="IPR051717">
    <property type="entry name" value="MFS_MFSD6"/>
</dbReference>
<feature type="region of interest" description="Disordered" evidence="6">
    <location>
        <begin position="187"/>
        <end position="226"/>
    </location>
</feature>
<gene>
    <name evidence="9" type="ORF">HXX76_002718</name>
</gene>
<evidence type="ECO:0000256" key="3">
    <source>
        <dbReference type="ARBA" id="ARBA00022692"/>
    </source>
</evidence>
<sequence>MLRRVVQDPQLIAKAWYVFYFASIVSVGPFLNVYYAMDRGLGKEQVGLIGALRPWVSAPAAFAWAALADRLHAHHWVLLGTFVGSTAVRLLLLLPRSFGGLLAVTLLAEVLAAPVGVMADAAVMNVCDKESDYGKFRLWGAVGWGAFSTPAGWIITRLGIRWAFYTNTIMSLPCLLFGARLSHSQQQPGARKTAHSSCGGAGSSDERGSREPAGGTAAAGEEDEPVLPVKADPLADVAITHRSGGAASHQNRPLEELPLLHGRPQHGGSSKQLPGGEDGPGTSAAGGGERGSTSKSGAAAADAAGHWRRLWILVRRPEVAVFFVTAITMGYGFGTIDSFLFLYLRQMGASETLMGLTLTITCAAEVPAFQLQDRLLDRWGVTAVLDLTMLVYVLRLALYALLPYAGSVLWVLPVEVLHGVTFACGWGAGTVNCKTLAPPGLAATLQGAFQGLYFGAGYGLGSLVGGWVGGRLGWQLMFAAAASVMFGLWLCVRLARWVLGVSLSGRLPASGYVELSNLAVA</sequence>